<dbReference type="PANTHER" id="PTHR42792:SF1">
    <property type="entry name" value="FLAGELLAR HOOK-ASSOCIATED PROTEIN 3"/>
    <property type="match status" value="1"/>
</dbReference>
<dbReference type="Pfam" id="PF00669">
    <property type="entry name" value="Flagellin_N"/>
    <property type="match status" value="1"/>
</dbReference>
<organism evidence="9 10">
    <name type="scientific">Halorhodospira halochloris</name>
    <name type="common">Ectothiorhodospira halochloris</name>
    <dbReference type="NCBI Taxonomy" id="1052"/>
    <lineage>
        <taxon>Bacteria</taxon>
        <taxon>Pseudomonadati</taxon>
        <taxon>Pseudomonadota</taxon>
        <taxon>Gammaproteobacteria</taxon>
        <taxon>Chromatiales</taxon>
        <taxon>Ectothiorhodospiraceae</taxon>
        <taxon>Halorhodospira</taxon>
    </lineage>
</organism>
<protein>
    <submittedName>
        <fullName evidence="9">Flagellar hook-associated protein FlgL</fullName>
    </submittedName>
</protein>
<dbReference type="AlphaFoldDB" id="A0A0X8XBZ1"/>
<dbReference type="GO" id="GO:0005576">
    <property type="term" value="C:extracellular region"/>
    <property type="evidence" value="ECO:0007669"/>
    <property type="project" value="UniProtKB-SubCell"/>
</dbReference>
<evidence type="ECO:0000259" key="7">
    <source>
        <dbReference type="Pfam" id="PF00669"/>
    </source>
</evidence>
<dbReference type="KEGG" id="hhk:HH1059_21540"/>
<evidence type="ECO:0000256" key="4">
    <source>
        <dbReference type="ARBA" id="ARBA00022525"/>
    </source>
</evidence>
<comment type="similarity">
    <text evidence="3">Belongs to the bacterial flagellin family.</text>
</comment>
<dbReference type="PANTHER" id="PTHR42792">
    <property type="entry name" value="FLAGELLIN"/>
    <property type="match status" value="1"/>
</dbReference>
<feature type="domain" description="Flagellin N-terminal" evidence="7">
    <location>
        <begin position="3"/>
        <end position="141"/>
    </location>
</feature>
<gene>
    <name evidence="9" type="primary">flgL</name>
    <name evidence="9" type="ORF">HH1059_21540</name>
</gene>
<dbReference type="NCBIfam" id="TIGR02550">
    <property type="entry name" value="flagell_flgL"/>
    <property type="match status" value="1"/>
</dbReference>
<accession>A0A0X8XBZ1</accession>
<feature type="compositionally biased region" description="Polar residues" evidence="6">
    <location>
        <begin position="1"/>
        <end position="32"/>
    </location>
</feature>
<evidence type="ECO:0000256" key="3">
    <source>
        <dbReference type="ARBA" id="ARBA00005709"/>
    </source>
</evidence>
<dbReference type="InterPro" id="IPR013384">
    <property type="entry name" value="Flagell_FlgL"/>
</dbReference>
<evidence type="ECO:0000256" key="5">
    <source>
        <dbReference type="ARBA" id="ARBA00023143"/>
    </source>
</evidence>
<reference evidence="9" key="1">
    <citation type="submission" date="2016-02" db="EMBL/GenBank/DDBJ databases">
        <title>Halorhodospira halochloris DSM-1059 complete genome, version 2.</title>
        <authorList>
            <person name="Tsukatani Y."/>
        </authorList>
    </citation>
    <scope>NUCLEOTIDE SEQUENCE</scope>
    <source>
        <strain evidence="9">DSM 1059</strain>
    </source>
</reference>
<dbReference type="InterPro" id="IPR001492">
    <property type="entry name" value="Flagellin"/>
</dbReference>
<keyword evidence="9" id="KW-0969">Cilium</keyword>
<dbReference type="GO" id="GO:0071973">
    <property type="term" value="P:bacterial-type flagellum-dependent cell motility"/>
    <property type="evidence" value="ECO:0007669"/>
    <property type="project" value="InterPro"/>
</dbReference>
<sequence>MRVSTSHMHNTGVQNMTGQQSEINESHNQLSSGKRVLRPSDDPSSAARILDLERTVSSVERFNRNNDMARNRLSMSENAMEQVGNNLQRIRELTVQAANDSQDPQTRGYIASEIKERYEQLLQLSNSRDGNGEYLFAGAKTKTRPFSMEPGGQVEYHGDQNSRQVRVGPGRQIGVDNSGFEAFMKVPNGNGKFQAYESRENNGSGVINVVDQSVHRIDPQYGEYRLQFVEDDYGDMRYMVERRHDQNNPEGWELVQPPAGPDGQPPAVDQLPEYAPGSTIEVEEGVRVQVDGSPEQGDTFTVSTSRPQSIFETVHELIGALEEDGEGPHFRNAVNRALGDVDLALENVINIRSQIGARLSTLDSERASNEAALVDLQETISTEEDLDYAEATGRFNKQLSGLEAAQATFGRVQNLSLFNYI</sequence>
<keyword evidence="5" id="KW-0975">Bacterial flagellum</keyword>
<feature type="region of interest" description="Disordered" evidence="6">
    <location>
        <begin position="1"/>
        <end position="46"/>
    </location>
</feature>
<evidence type="ECO:0000256" key="2">
    <source>
        <dbReference type="ARBA" id="ARBA00004613"/>
    </source>
</evidence>
<keyword evidence="9" id="KW-0966">Cell projection</keyword>
<dbReference type="PRINTS" id="PR00207">
    <property type="entry name" value="FLAGELLIN"/>
</dbReference>
<evidence type="ECO:0000259" key="8">
    <source>
        <dbReference type="Pfam" id="PF00700"/>
    </source>
</evidence>
<dbReference type="Pfam" id="PF00700">
    <property type="entry name" value="Flagellin_C"/>
    <property type="match status" value="1"/>
</dbReference>
<dbReference type="GO" id="GO:0009424">
    <property type="term" value="C:bacterial-type flagellum hook"/>
    <property type="evidence" value="ECO:0007669"/>
    <property type="project" value="InterPro"/>
</dbReference>
<comment type="subcellular location">
    <subcellularLocation>
        <location evidence="1">Bacterial flagellum</location>
    </subcellularLocation>
    <subcellularLocation>
        <location evidence="2">Secreted</location>
    </subcellularLocation>
</comment>
<keyword evidence="4" id="KW-0964">Secreted</keyword>
<proteinExistence type="inferred from homology"/>
<dbReference type="EMBL" id="AP017372">
    <property type="protein sequence ID" value="BAU58863.1"/>
    <property type="molecule type" value="Genomic_DNA"/>
</dbReference>
<feature type="domain" description="Flagellin C-terminal" evidence="8">
    <location>
        <begin position="340"/>
        <end position="421"/>
    </location>
</feature>
<name>A0A0X8XBZ1_HALHR</name>
<dbReference type="Proteomes" id="UP000218890">
    <property type="component" value="Chromosome"/>
</dbReference>
<evidence type="ECO:0000256" key="1">
    <source>
        <dbReference type="ARBA" id="ARBA00004365"/>
    </source>
</evidence>
<keyword evidence="10" id="KW-1185">Reference proteome</keyword>
<keyword evidence="9" id="KW-0282">Flagellum</keyword>
<dbReference type="Gene3D" id="1.20.1330.10">
    <property type="entry name" value="f41 fragment of flagellin, N-terminal domain"/>
    <property type="match status" value="2"/>
</dbReference>
<evidence type="ECO:0000313" key="9">
    <source>
        <dbReference type="EMBL" id="BAU58863.1"/>
    </source>
</evidence>
<dbReference type="SUPFAM" id="SSF64518">
    <property type="entry name" value="Phase 1 flagellin"/>
    <property type="match status" value="1"/>
</dbReference>
<dbReference type="GO" id="GO:0005198">
    <property type="term" value="F:structural molecule activity"/>
    <property type="evidence" value="ECO:0007669"/>
    <property type="project" value="InterPro"/>
</dbReference>
<evidence type="ECO:0000313" key="10">
    <source>
        <dbReference type="Proteomes" id="UP000218890"/>
    </source>
</evidence>
<evidence type="ECO:0000256" key="6">
    <source>
        <dbReference type="SAM" id="MobiDB-lite"/>
    </source>
</evidence>
<dbReference type="RefSeq" id="WP_162549519.1">
    <property type="nucleotide sequence ID" value="NZ_AP017372.2"/>
</dbReference>
<dbReference type="InterPro" id="IPR001029">
    <property type="entry name" value="Flagellin_N"/>
</dbReference>
<dbReference type="InterPro" id="IPR046358">
    <property type="entry name" value="Flagellin_C"/>
</dbReference>